<gene>
    <name evidence="2" type="ORF">BOTBODRAFT_377533</name>
</gene>
<accession>A0A067MYM0</accession>
<sequence>MTKAHPDEPALPLRKKQKKQSMSWPKAQSKGTKNKAAANTSPTPTTIPDAPLPQSSHSAFHPQTTPLPDTATGTNPSLTYIHAAASSALPDLRLHPASSQTSHHERVQPSRLTSESLLTQSYSTSMAESLEMIQHIETADAYRAANTQGYGRSTDQPSSAAFNYNLYGTESVAHSGSVTPDSGYLPSPVDSNQAGFEQERLMLSCSTIPPPPSFRDPESYSPRSHPAPLSNASYLWQSGSTTSTPSPMTERLEYMQHNFHSFELAAPSAPVYNPSHMRGQSHPGDNTQVRHYVPELRLQHPQPSFLTPPPDYDALQRPGPNEASGSRAAPRSRVSHFNHGQAYYPQNSQRPY</sequence>
<feature type="region of interest" description="Disordered" evidence="1">
    <location>
        <begin position="1"/>
        <end position="76"/>
    </location>
</feature>
<name>A0A067MYM0_BOTB1</name>
<dbReference type="EMBL" id="KL198018">
    <property type="protein sequence ID" value="KDQ19790.1"/>
    <property type="molecule type" value="Genomic_DNA"/>
</dbReference>
<keyword evidence="3" id="KW-1185">Reference proteome</keyword>
<evidence type="ECO:0000313" key="2">
    <source>
        <dbReference type="EMBL" id="KDQ19790.1"/>
    </source>
</evidence>
<feature type="compositionally biased region" description="Polar residues" evidence="1">
    <location>
        <begin position="53"/>
        <end position="76"/>
    </location>
</feature>
<feature type="compositionally biased region" description="Low complexity" evidence="1">
    <location>
        <begin position="238"/>
        <end position="248"/>
    </location>
</feature>
<feature type="compositionally biased region" description="Polar residues" evidence="1">
    <location>
        <begin position="37"/>
        <end position="46"/>
    </location>
</feature>
<protein>
    <submittedName>
        <fullName evidence="2">Uncharacterized protein</fullName>
    </submittedName>
</protein>
<feature type="region of interest" description="Disordered" evidence="1">
    <location>
        <begin position="204"/>
        <end position="248"/>
    </location>
</feature>
<dbReference type="InParanoid" id="A0A067MYM0"/>
<organism evidence="2 3">
    <name type="scientific">Botryobasidium botryosum (strain FD-172 SS1)</name>
    <dbReference type="NCBI Taxonomy" id="930990"/>
    <lineage>
        <taxon>Eukaryota</taxon>
        <taxon>Fungi</taxon>
        <taxon>Dikarya</taxon>
        <taxon>Basidiomycota</taxon>
        <taxon>Agaricomycotina</taxon>
        <taxon>Agaricomycetes</taxon>
        <taxon>Cantharellales</taxon>
        <taxon>Botryobasidiaceae</taxon>
        <taxon>Botryobasidium</taxon>
    </lineage>
</organism>
<feature type="region of interest" description="Disordered" evidence="1">
    <location>
        <begin position="300"/>
        <end position="352"/>
    </location>
</feature>
<evidence type="ECO:0000256" key="1">
    <source>
        <dbReference type="SAM" id="MobiDB-lite"/>
    </source>
</evidence>
<evidence type="ECO:0000313" key="3">
    <source>
        <dbReference type="Proteomes" id="UP000027195"/>
    </source>
</evidence>
<dbReference type="HOGENOM" id="CLU_787531_0_0_1"/>
<feature type="region of interest" description="Disordered" evidence="1">
    <location>
        <begin position="96"/>
        <end position="115"/>
    </location>
</feature>
<reference evidence="3" key="1">
    <citation type="journal article" date="2014" name="Proc. Natl. Acad. Sci. U.S.A.">
        <title>Extensive sampling of basidiomycete genomes demonstrates inadequacy of the white-rot/brown-rot paradigm for wood decay fungi.</title>
        <authorList>
            <person name="Riley R."/>
            <person name="Salamov A.A."/>
            <person name="Brown D.W."/>
            <person name="Nagy L.G."/>
            <person name="Floudas D."/>
            <person name="Held B.W."/>
            <person name="Levasseur A."/>
            <person name="Lombard V."/>
            <person name="Morin E."/>
            <person name="Otillar R."/>
            <person name="Lindquist E.A."/>
            <person name="Sun H."/>
            <person name="LaButti K.M."/>
            <person name="Schmutz J."/>
            <person name="Jabbour D."/>
            <person name="Luo H."/>
            <person name="Baker S.E."/>
            <person name="Pisabarro A.G."/>
            <person name="Walton J.D."/>
            <person name="Blanchette R.A."/>
            <person name="Henrissat B."/>
            <person name="Martin F."/>
            <person name="Cullen D."/>
            <person name="Hibbett D.S."/>
            <person name="Grigoriev I.V."/>
        </authorList>
    </citation>
    <scope>NUCLEOTIDE SEQUENCE [LARGE SCALE GENOMIC DNA]</scope>
    <source>
        <strain evidence="3">FD-172 SS1</strain>
    </source>
</reference>
<dbReference type="Proteomes" id="UP000027195">
    <property type="component" value="Unassembled WGS sequence"/>
</dbReference>
<dbReference type="AlphaFoldDB" id="A0A067MYM0"/>
<proteinExistence type="predicted"/>